<name>V6S399_9FLAO</name>
<accession>V6S399</accession>
<reference evidence="1 2" key="1">
    <citation type="journal article" date="2015" name="Stand. Genomic Sci.">
        <title>Genomic Encyclopedia of Bacterial and Archaeal Type Strains, Phase III: the genomes of soil and plant-associated and newly described type strains.</title>
        <authorList>
            <person name="Whitman W.B."/>
            <person name="Woyke T."/>
            <person name="Klenk H.P."/>
            <person name="Zhou Y."/>
            <person name="Lilburn T.G."/>
            <person name="Beck B.J."/>
            <person name="De Vos P."/>
            <person name="Vandamme P."/>
            <person name="Eisen J.A."/>
            <person name="Garrity G."/>
            <person name="Hugenholtz P."/>
            <person name="Kyrpides N.C."/>
        </authorList>
    </citation>
    <scope>NUCLEOTIDE SEQUENCE [LARGE SCALE GENOMIC DNA]</scope>
    <source>
        <strain evidence="1 2">CGMCC 1.7270</strain>
    </source>
</reference>
<proteinExistence type="predicted"/>
<evidence type="ECO:0000313" key="1">
    <source>
        <dbReference type="EMBL" id="TWI12243.1"/>
    </source>
</evidence>
<comment type="caution">
    <text evidence="1">The sequence shown here is derived from an EMBL/GenBank/DDBJ whole genome shotgun (WGS) entry which is preliminary data.</text>
</comment>
<dbReference type="Proteomes" id="UP000319848">
    <property type="component" value="Unassembled WGS sequence"/>
</dbReference>
<keyword evidence="2" id="KW-1185">Reference proteome</keyword>
<protein>
    <recommendedName>
        <fullName evidence="3">Adenylosuccinate lyase</fullName>
    </recommendedName>
</protein>
<sequence>MNSTFTDQLSKINASTENRNRMRDLVLQQPELLEELIAFGTDLNNKHHHKDVWIIEMLAEHQTEMLFPFIDTICQTISEYKNDSAIRGISRVAYFLGTSDKIKLSESQQEKLTEICLDWLIRDERVACKVYAMKTLYHFGKKEPWIADEVKEIVSRDYANQSAGYKAAAREILRKIK</sequence>
<gene>
    <name evidence="1" type="ORF">IP98_01819</name>
</gene>
<dbReference type="STRING" id="1341154.FCR2A7T_12190"/>
<organism evidence="1 2">
    <name type="scientific">Flavobacterium cauense R2A-7</name>
    <dbReference type="NCBI Taxonomy" id="1341154"/>
    <lineage>
        <taxon>Bacteria</taxon>
        <taxon>Pseudomonadati</taxon>
        <taxon>Bacteroidota</taxon>
        <taxon>Flavobacteriia</taxon>
        <taxon>Flavobacteriales</taxon>
        <taxon>Flavobacteriaceae</taxon>
        <taxon>Flavobacterium</taxon>
    </lineage>
</organism>
<evidence type="ECO:0008006" key="3">
    <source>
        <dbReference type="Google" id="ProtNLM"/>
    </source>
</evidence>
<dbReference type="OrthoDB" id="979487at2"/>
<dbReference type="AlphaFoldDB" id="V6S399"/>
<dbReference type="EMBL" id="VLKQ01000007">
    <property type="protein sequence ID" value="TWI12243.1"/>
    <property type="molecule type" value="Genomic_DNA"/>
</dbReference>
<dbReference type="RefSeq" id="WP_023570369.1">
    <property type="nucleotide sequence ID" value="NZ_AVBI01000012.1"/>
</dbReference>
<evidence type="ECO:0000313" key="2">
    <source>
        <dbReference type="Proteomes" id="UP000319848"/>
    </source>
</evidence>